<evidence type="ECO:0000313" key="6">
    <source>
        <dbReference type="Proteomes" id="UP000632659"/>
    </source>
</evidence>
<reference evidence="5" key="1">
    <citation type="submission" date="2020-08" db="EMBL/GenBank/DDBJ databases">
        <title>Genome public.</title>
        <authorList>
            <person name="Liu C."/>
            <person name="Sun Q."/>
        </authorList>
    </citation>
    <scope>NUCLEOTIDE SEQUENCE</scope>
    <source>
        <strain evidence="5">NSJ-15</strain>
    </source>
</reference>
<dbReference type="Proteomes" id="UP000632659">
    <property type="component" value="Unassembled WGS sequence"/>
</dbReference>
<organism evidence="5 6">
    <name type="scientific">Massiliimalia timonensis</name>
    <dbReference type="NCBI Taxonomy" id="1987501"/>
    <lineage>
        <taxon>Bacteria</taxon>
        <taxon>Bacillati</taxon>
        <taxon>Bacillota</taxon>
        <taxon>Clostridia</taxon>
        <taxon>Eubacteriales</taxon>
        <taxon>Oscillospiraceae</taxon>
        <taxon>Massiliimalia</taxon>
    </lineage>
</organism>
<dbReference type="InterPro" id="IPR029061">
    <property type="entry name" value="THDP-binding"/>
</dbReference>
<dbReference type="Gene3D" id="3.40.50.970">
    <property type="match status" value="1"/>
</dbReference>
<dbReference type="SUPFAM" id="SSF52518">
    <property type="entry name" value="Thiamin diphosphate-binding fold (THDP-binding)"/>
    <property type="match status" value="1"/>
</dbReference>
<accession>A0A8J6TP44</accession>
<dbReference type="PANTHER" id="PTHR47514">
    <property type="entry name" value="TRANSKETOLASE N-TERMINAL SECTION-RELATED"/>
    <property type="match status" value="1"/>
</dbReference>
<keyword evidence="3" id="KW-0786">Thiamine pyrophosphate</keyword>
<protein>
    <submittedName>
        <fullName evidence="5">Transketolase</fullName>
    </submittedName>
</protein>
<feature type="domain" description="Transketolase N-terminal" evidence="4">
    <location>
        <begin position="14"/>
        <end position="270"/>
    </location>
</feature>
<evidence type="ECO:0000313" key="5">
    <source>
        <dbReference type="EMBL" id="MBC8609774.1"/>
    </source>
</evidence>
<dbReference type="EMBL" id="JACRTL010000001">
    <property type="protein sequence ID" value="MBC8609774.1"/>
    <property type="molecule type" value="Genomic_DNA"/>
</dbReference>
<evidence type="ECO:0000256" key="2">
    <source>
        <dbReference type="ARBA" id="ARBA00007131"/>
    </source>
</evidence>
<evidence type="ECO:0000256" key="1">
    <source>
        <dbReference type="ARBA" id="ARBA00001964"/>
    </source>
</evidence>
<sequence>MTGTNQNFARYEALCQNLRIELIDLLHQKGTGHPGGSLSCCEILTVLYFLKANISPQNLKDPARDKIVLSKGHAAPMLYLLLAEKGFLPKEELKTLRQIDSRLQGHPCAEKLPGVEISSGPLGLAYSAALGLTLGDRLQGNNGSYVYAILGDGELNEGIIWETAMSASKFQADHLITIVDYNHVQLDGTTQQIMPMPELSQKWRAFGYHVICCDGHQLEQLCEAIDGAKQHRGQPTVILADTVKGKGVSFMEGQNIWHGKPIGEEEYQKAIAELRGDKDGTSNS</sequence>
<comment type="caution">
    <text evidence="5">The sequence shown here is derived from an EMBL/GenBank/DDBJ whole genome shotgun (WGS) entry which is preliminary data.</text>
</comment>
<keyword evidence="6" id="KW-1185">Reference proteome</keyword>
<proteinExistence type="inferred from homology"/>
<evidence type="ECO:0000259" key="4">
    <source>
        <dbReference type="Pfam" id="PF00456"/>
    </source>
</evidence>
<gene>
    <name evidence="5" type="ORF">H8702_01390</name>
</gene>
<name>A0A8J6TP44_9FIRM</name>
<dbReference type="AlphaFoldDB" id="A0A8J6TP44"/>
<dbReference type="RefSeq" id="WP_154824672.1">
    <property type="nucleotide sequence ID" value="NZ_JACRTL010000001.1"/>
</dbReference>
<dbReference type="PANTHER" id="PTHR47514:SF1">
    <property type="entry name" value="TRANSKETOLASE N-TERMINAL SECTION-RELATED"/>
    <property type="match status" value="1"/>
</dbReference>
<comment type="similarity">
    <text evidence="2">Belongs to the transketolase family.</text>
</comment>
<comment type="cofactor">
    <cofactor evidence="1">
        <name>thiamine diphosphate</name>
        <dbReference type="ChEBI" id="CHEBI:58937"/>
    </cofactor>
</comment>
<dbReference type="Pfam" id="PF00456">
    <property type="entry name" value="Transketolase_N"/>
    <property type="match status" value="1"/>
</dbReference>
<evidence type="ECO:0000256" key="3">
    <source>
        <dbReference type="ARBA" id="ARBA00023052"/>
    </source>
</evidence>
<dbReference type="CDD" id="cd02012">
    <property type="entry name" value="TPP_TK"/>
    <property type="match status" value="1"/>
</dbReference>
<dbReference type="InterPro" id="IPR005474">
    <property type="entry name" value="Transketolase_N"/>
</dbReference>